<evidence type="ECO:0000313" key="3">
    <source>
        <dbReference type="Proteomes" id="UP001396334"/>
    </source>
</evidence>
<organism evidence="2 3">
    <name type="scientific">Hibiscus sabdariffa</name>
    <name type="common">roselle</name>
    <dbReference type="NCBI Taxonomy" id="183260"/>
    <lineage>
        <taxon>Eukaryota</taxon>
        <taxon>Viridiplantae</taxon>
        <taxon>Streptophyta</taxon>
        <taxon>Embryophyta</taxon>
        <taxon>Tracheophyta</taxon>
        <taxon>Spermatophyta</taxon>
        <taxon>Magnoliopsida</taxon>
        <taxon>eudicotyledons</taxon>
        <taxon>Gunneridae</taxon>
        <taxon>Pentapetalae</taxon>
        <taxon>rosids</taxon>
        <taxon>malvids</taxon>
        <taxon>Malvales</taxon>
        <taxon>Malvaceae</taxon>
        <taxon>Malvoideae</taxon>
        <taxon>Hibiscus</taxon>
    </lineage>
</organism>
<keyword evidence="3" id="KW-1185">Reference proteome</keyword>
<proteinExistence type="predicted"/>
<reference evidence="2 3" key="1">
    <citation type="journal article" date="2024" name="G3 (Bethesda)">
        <title>Genome assembly of Hibiscus sabdariffa L. provides insights into metabolisms of medicinal natural products.</title>
        <authorList>
            <person name="Kim T."/>
        </authorList>
    </citation>
    <scope>NUCLEOTIDE SEQUENCE [LARGE SCALE GENOMIC DNA]</scope>
    <source>
        <strain evidence="2">TK-2024</strain>
        <tissue evidence="2">Old leaves</tissue>
    </source>
</reference>
<name>A0ABR1ZYI2_9ROSI</name>
<comment type="caution">
    <text evidence="2">The sequence shown here is derived from an EMBL/GenBank/DDBJ whole genome shotgun (WGS) entry which is preliminary data.</text>
</comment>
<gene>
    <name evidence="2" type="ORF">V6N11_021407</name>
</gene>
<dbReference type="InterPro" id="IPR026960">
    <property type="entry name" value="RVT-Znf"/>
</dbReference>
<dbReference type="EMBL" id="JBBPBN010000482">
    <property type="protein sequence ID" value="KAK8485704.1"/>
    <property type="molecule type" value="Genomic_DNA"/>
</dbReference>
<protein>
    <recommendedName>
        <fullName evidence="1">Reverse transcriptase zinc-binding domain-containing protein</fullName>
    </recommendedName>
</protein>
<dbReference type="Proteomes" id="UP001396334">
    <property type="component" value="Unassembled WGS sequence"/>
</dbReference>
<evidence type="ECO:0000259" key="1">
    <source>
        <dbReference type="Pfam" id="PF13966"/>
    </source>
</evidence>
<sequence>MDDQCSRLWMGLVPFNIECFGWRLLLGQLPTKVELSKRGMLFNDQNKCVLCKGEEEPTSHMFFSCSVSWQVFDLALTRVGWWIHAKWLENGCLVNKFVANPNLWTLPPKLGVDNNSVEWSVPLEGLVKFNIDGPVAGSFSMARIGGILRNHKGEVMAEFSKSIGRCNPASAEVQSCFSRVGSGKRSTFNVY</sequence>
<feature type="domain" description="Reverse transcriptase zinc-binding" evidence="1">
    <location>
        <begin position="4"/>
        <end position="71"/>
    </location>
</feature>
<accession>A0ABR1ZYI2</accession>
<evidence type="ECO:0000313" key="2">
    <source>
        <dbReference type="EMBL" id="KAK8485704.1"/>
    </source>
</evidence>
<dbReference type="Pfam" id="PF13966">
    <property type="entry name" value="zf-RVT"/>
    <property type="match status" value="1"/>
</dbReference>